<dbReference type="Gene3D" id="3.90.550.10">
    <property type="entry name" value="Spore Coat Polysaccharide Biosynthesis Protein SpsA, Chain A"/>
    <property type="match status" value="1"/>
</dbReference>
<evidence type="ECO:0000256" key="7">
    <source>
        <dbReference type="ARBA" id="ARBA00022723"/>
    </source>
</evidence>
<dbReference type="EC" id="2.7.7.24" evidence="3"/>
<keyword evidence="8" id="KW-0460">Magnesium</keyword>
<dbReference type="RefSeq" id="WP_377601883.1">
    <property type="nucleotide sequence ID" value="NZ_JBHUME010000007.1"/>
</dbReference>
<evidence type="ECO:0000256" key="2">
    <source>
        <dbReference type="ARBA" id="ARBA00010480"/>
    </source>
</evidence>
<dbReference type="InterPro" id="IPR005907">
    <property type="entry name" value="G1P_thy_trans_s"/>
</dbReference>
<sequence>MKGLILCAGKGTRLYPITLSYPKTLLPVANVPLLQNCIDKLAELEITEIGIVIHPSQQPMIEEVLGSGSLMGINLQYIYQHEPKGISDAVHKAQPFIGGDAFVLLLGDNLIRQPLSVLKESLMVHGHDASLLLAEVTSPGDFGIAEVQNGRIVGLEEKPAQPKSNLAVVGAYAFKSSIFEAVTSIAPSRRGELEITDAIQWLIDQRYSVAYDLCRKGSIDVGTFGRWLEANRWLLDEQSEPVTIHETAVVQNCRFIPPVTVGHGCFLKDSIIGPYVSVSSGAMIEQCHLENSIVLHQARLQHLPGTIRNQFIGFKAALAGIPTERSATKGDKM</sequence>
<dbReference type="Gene3D" id="2.160.10.10">
    <property type="entry name" value="Hexapeptide repeat proteins"/>
    <property type="match status" value="1"/>
</dbReference>
<evidence type="ECO:0000256" key="9">
    <source>
        <dbReference type="ARBA" id="ARBA00032492"/>
    </source>
</evidence>
<evidence type="ECO:0000313" key="14">
    <source>
        <dbReference type="Proteomes" id="UP001597541"/>
    </source>
</evidence>
<comment type="cofactor">
    <cofactor evidence="1">
        <name>Mg(2+)</name>
        <dbReference type="ChEBI" id="CHEBI:18420"/>
    </cofactor>
</comment>
<dbReference type="PANTHER" id="PTHR43532:SF1">
    <property type="entry name" value="GLUCOSE-1-PHOSPHATE THYMIDYLYLTRANSFERASE 1"/>
    <property type="match status" value="1"/>
</dbReference>
<dbReference type="PANTHER" id="PTHR43532">
    <property type="entry name" value="GLUCOSE-1-PHOSPHATE THYMIDYLYLTRANSFERASE"/>
    <property type="match status" value="1"/>
</dbReference>
<keyword evidence="6" id="KW-0548">Nucleotidyltransferase</keyword>
<comment type="similarity">
    <text evidence="2">Belongs to the glucose-1-phosphate thymidylyltransferase family.</text>
</comment>
<evidence type="ECO:0000256" key="5">
    <source>
        <dbReference type="ARBA" id="ARBA00022679"/>
    </source>
</evidence>
<evidence type="ECO:0000256" key="10">
    <source>
        <dbReference type="ARBA" id="ARBA00032598"/>
    </source>
</evidence>
<evidence type="ECO:0000259" key="12">
    <source>
        <dbReference type="Pfam" id="PF00483"/>
    </source>
</evidence>
<accession>A0ABW5PBM8</accession>
<name>A0ABW5PBM8_9BACL</name>
<evidence type="ECO:0000256" key="8">
    <source>
        <dbReference type="ARBA" id="ARBA00022842"/>
    </source>
</evidence>
<dbReference type="InterPro" id="IPR005835">
    <property type="entry name" value="NTP_transferase_dom"/>
</dbReference>
<dbReference type="Proteomes" id="UP001597541">
    <property type="component" value="Unassembled WGS sequence"/>
</dbReference>
<evidence type="ECO:0000256" key="6">
    <source>
        <dbReference type="ARBA" id="ARBA00022695"/>
    </source>
</evidence>
<evidence type="ECO:0000256" key="3">
    <source>
        <dbReference type="ARBA" id="ARBA00012461"/>
    </source>
</evidence>
<evidence type="ECO:0000256" key="1">
    <source>
        <dbReference type="ARBA" id="ARBA00001946"/>
    </source>
</evidence>
<protein>
    <recommendedName>
        <fullName evidence="4">Glucose-1-phosphate thymidylyltransferase</fullName>
        <ecNumber evidence="3">2.7.7.24</ecNumber>
    </recommendedName>
    <alternativeName>
        <fullName evidence="10">dTDP-glucose pyrophosphorylase</fullName>
    </alternativeName>
    <alternativeName>
        <fullName evidence="9">dTDP-glucose synthase</fullName>
    </alternativeName>
</protein>
<keyword evidence="14" id="KW-1185">Reference proteome</keyword>
<dbReference type="SUPFAM" id="SSF53448">
    <property type="entry name" value="Nucleotide-diphospho-sugar transferases"/>
    <property type="match status" value="1"/>
</dbReference>
<evidence type="ECO:0000256" key="11">
    <source>
        <dbReference type="ARBA" id="ARBA00049336"/>
    </source>
</evidence>
<keyword evidence="7" id="KW-0479">Metal-binding</keyword>
<proteinExistence type="inferred from homology"/>
<comment type="caution">
    <text evidence="13">The sequence shown here is derived from an EMBL/GenBank/DDBJ whole genome shotgun (WGS) entry which is preliminary data.</text>
</comment>
<evidence type="ECO:0000313" key="13">
    <source>
        <dbReference type="EMBL" id="MFD2612370.1"/>
    </source>
</evidence>
<dbReference type="InterPro" id="IPR005908">
    <property type="entry name" value="G1P_thy_trans_l"/>
</dbReference>
<keyword evidence="5" id="KW-0808">Transferase</keyword>
<dbReference type="CDD" id="cd04189">
    <property type="entry name" value="G1P_TT_long"/>
    <property type="match status" value="1"/>
</dbReference>
<reference evidence="14" key="1">
    <citation type="journal article" date="2019" name="Int. J. Syst. Evol. Microbiol.">
        <title>The Global Catalogue of Microorganisms (GCM) 10K type strain sequencing project: providing services to taxonomists for standard genome sequencing and annotation.</title>
        <authorList>
            <consortium name="The Broad Institute Genomics Platform"/>
            <consortium name="The Broad Institute Genome Sequencing Center for Infectious Disease"/>
            <person name="Wu L."/>
            <person name="Ma J."/>
        </authorList>
    </citation>
    <scope>NUCLEOTIDE SEQUENCE [LARGE SCALE GENOMIC DNA]</scope>
    <source>
        <strain evidence="14">KCTC 3950</strain>
    </source>
</reference>
<evidence type="ECO:0000256" key="4">
    <source>
        <dbReference type="ARBA" id="ARBA00017654"/>
    </source>
</evidence>
<dbReference type="EMBL" id="JBHUME010000007">
    <property type="protein sequence ID" value="MFD2612370.1"/>
    <property type="molecule type" value="Genomic_DNA"/>
</dbReference>
<dbReference type="InterPro" id="IPR029044">
    <property type="entry name" value="Nucleotide-diphossugar_trans"/>
</dbReference>
<feature type="domain" description="Nucleotidyl transferase" evidence="12">
    <location>
        <begin position="2"/>
        <end position="235"/>
    </location>
</feature>
<gene>
    <name evidence="13" type="ORF">ACFSUF_08045</name>
</gene>
<organism evidence="13 14">
    <name type="scientific">Paenibacillus gansuensis</name>
    <dbReference type="NCBI Taxonomy" id="306542"/>
    <lineage>
        <taxon>Bacteria</taxon>
        <taxon>Bacillati</taxon>
        <taxon>Bacillota</taxon>
        <taxon>Bacilli</taxon>
        <taxon>Bacillales</taxon>
        <taxon>Paenibacillaceae</taxon>
        <taxon>Paenibacillus</taxon>
    </lineage>
</organism>
<comment type="catalytic activity">
    <reaction evidence="11">
        <text>dTTP + alpha-D-glucose 1-phosphate + H(+) = dTDP-alpha-D-glucose + diphosphate</text>
        <dbReference type="Rhea" id="RHEA:15225"/>
        <dbReference type="ChEBI" id="CHEBI:15378"/>
        <dbReference type="ChEBI" id="CHEBI:33019"/>
        <dbReference type="ChEBI" id="CHEBI:37568"/>
        <dbReference type="ChEBI" id="CHEBI:57477"/>
        <dbReference type="ChEBI" id="CHEBI:58601"/>
        <dbReference type="EC" id="2.7.7.24"/>
    </reaction>
</comment>
<dbReference type="Pfam" id="PF00483">
    <property type="entry name" value="NTP_transferase"/>
    <property type="match status" value="1"/>
</dbReference>